<gene>
    <name evidence="2" type="ORF">H6P81_016018</name>
</gene>
<feature type="compositionally biased region" description="Basic and acidic residues" evidence="1">
    <location>
        <begin position="44"/>
        <end position="71"/>
    </location>
</feature>
<feature type="region of interest" description="Disordered" evidence="1">
    <location>
        <begin position="1"/>
        <end position="180"/>
    </location>
</feature>
<feature type="compositionally biased region" description="Basic and acidic residues" evidence="1">
    <location>
        <begin position="146"/>
        <end position="159"/>
    </location>
</feature>
<accession>A0AAV7EBR7</accession>
<evidence type="ECO:0000256" key="1">
    <source>
        <dbReference type="SAM" id="MobiDB-lite"/>
    </source>
</evidence>
<feature type="compositionally biased region" description="Acidic residues" evidence="1">
    <location>
        <begin position="33"/>
        <end position="43"/>
    </location>
</feature>
<sequence>MELKSHGKRQEDVQHDGLHRIEAHVSAQAGVPDDPEVEGEEGDEARVGDGAVEAHEREKGFEGEGERRVGDEEVAAVLNPVEEGEEVGGGGDEPLGGRDGVIRHGNDGLRRPEVGILISQGTSRGWEGERRGRNEPGRRGFRGFRGRKERETEKRERGHFTHCHRKLKTQHDDSESFTRFTAHGPRGVVGINENICERSFGNKLEKP</sequence>
<keyword evidence="3" id="KW-1185">Reference proteome</keyword>
<feature type="compositionally biased region" description="Basic and acidic residues" evidence="1">
    <location>
        <begin position="100"/>
        <end position="113"/>
    </location>
</feature>
<organism evidence="2 3">
    <name type="scientific">Aristolochia fimbriata</name>
    <name type="common">White veined hardy Dutchman's pipe vine</name>
    <dbReference type="NCBI Taxonomy" id="158543"/>
    <lineage>
        <taxon>Eukaryota</taxon>
        <taxon>Viridiplantae</taxon>
        <taxon>Streptophyta</taxon>
        <taxon>Embryophyta</taxon>
        <taxon>Tracheophyta</taxon>
        <taxon>Spermatophyta</taxon>
        <taxon>Magnoliopsida</taxon>
        <taxon>Magnoliidae</taxon>
        <taxon>Piperales</taxon>
        <taxon>Aristolochiaceae</taxon>
        <taxon>Aristolochia</taxon>
    </lineage>
</organism>
<proteinExistence type="predicted"/>
<evidence type="ECO:0000313" key="2">
    <source>
        <dbReference type="EMBL" id="KAG9444678.1"/>
    </source>
</evidence>
<comment type="caution">
    <text evidence="2">The sequence shown here is derived from an EMBL/GenBank/DDBJ whole genome shotgun (WGS) entry which is preliminary data.</text>
</comment>
<evidence type="ECO:0000313" key="3">
    <source>
        <dbReference type="Proteomes" id="UP000825729"/>
    </source>
</evidence>
<dbReference type="AlphaFoldDB" id="A0AAV7EBR7"/>
<reference evidence="2 3" key="1">
    <citation type="submission" date="2021-07" db="EMBL/GenBank/DDBJ databases">
        <title>The Aristolochia fimbriata genome: insights into angiosperm evolution, floral development and chemical biosynthesis.</title>
        <authorList>
            <person name="Jiao Y."/>
        </authorList>
    </citation>
    <scope>NUCLEOTIDE SEQUENCE [LARGE SCALE GENOMIC DNA]</scope>
    <source>
        <strain evidence="2">IBCAS-2021</strain>
        <tissue evidence="2">Leaf</tissue>
    </source>
</reference>
<feature type="compositionally biased region" description="Basic and acidic residues" evidence="1">
    <location>
        <begin position="126"/>
        <end position="138"/>
    </location>
</feature>
<feature type="compositionally biased region" description="Gly residues" evidence="1">
    <location>
        <begin position="87"/>
        <end position="99"/>
    </location>
</feature>
<feature type="compositionally biased region" description="Basic and acidic residues" evidence="1">
    <location>
        <begin position="1"/>
        <end position="23"/>
    </location>
</feature>
<name>A0AAV7EBR7_ARIFI</name>
<dbReference type="EMBL" id="JAINDJ010000006">
    <property type="protein sequence ID" value="KAG9444678.1"/>
    <property type="molecule type" value="Genomic_DNA"/>
</dbReference>
<dbReference type="Proteomes" id="UP000825729">
    <property type="component" value="Unassembled WGS sequence"/>
</dbReference>
<protein>
    <submittedName>
        <fullName evidence="2">Uncharacterized protein</fullName>
    </submittedName>
</protein>